<evidence type="ECO:0000256" key="2">
    <source>
        <dbReference type="ARBA" id="ARBA00022723"/>
    </source>
</evidence>
<dbReference type="InterPro" id="IPR008972">
    <property type="entry name" value="Cupredoxin"/>
</dbReference>
<dbReference type="PANTHER" id="PTHR48267">
    <property type="entry name" value="CUPREDOXIN SUPERFAMILY PROTEIN"/>
    <property type="match status" value="1"/>
</dbReference>
<dbReference type="Pfam" id="PF07731">
    <property type="entry name" value="Cu-oxidase_2"/>
    <property type="match status" value="1"/>
</dbReference>
<evidence type="ECO:0000256" key="3">
    <source>
        <dbReference type="ARBA" id="ARBA00023002"/>
    </source>
</evidence>
<evidence type="ECO:0000256" key="5">
    <source>
        <dbReference type="SAM" id="SignalP"/>
    </source>
</evidence>
<comment type="caution">
    <text evidence="8">The sequence shown here is derived from an EMBL/GenBank/DDBJ whole genome shotgun (WGS) entry which is preliminary data.</text>
</comment>
<keyword evidence="4" id="KW-0186">Copper</keyword>
<dbReference type="InterPro" id="IPR026444">
    <property type="entry name" value="Secre_tail"/>
</dbReference>
<keyword evidence="5" id="KW-0732">Signal</keyword>
<comment type="similarity">
    <text evidence="1">Belongs to the multicopper oxidase family.</text>
</comment>
<gene>
    <name evidence="8" type="ORF">ENR23_07500</name>
</gene>
<dbReference type="Gene3D" id="2.60.40.4070">
    <property type="match status" value="1"/>
</dbReference>
<dbReference type="NCBIfam" id="TIGR04183">
    <property type="entry name" value="Por_Secre_tail"/>
    <property type="match status" value="1"/>
</dbReference>
<dbReference type="Gene3D" id="2.60.40.420">
    <property type="entry name" value="Cupredoxins - blue copper proteins"/>
    <property type="match status" value="3"/>
</dbReference>
<dbReference type="InterPro" id="IPR011706">
    <property type="entry name" value="Cu-oxidase_C"/>
</dbReference>
<dbReference type="InterPro" id="IPR045087">
    <property type="entry name" value="Cu-oxidase_fam"/>
</dbReference>
<dbReference type="FunFam" id="2.60.40.420:FF:000081">
    <property type="entry name" value="Spore coat protein A"/>
    <property type="match status" value="1"/>
</dbReference>
<dbReference type="CDD" id="cd13891">
    <property type="entry name" value="CuRO_3_CotA_like"/>
    <property type="match status" value="1"/>
</dbReference>
<dbReference type="EMBL" id="DSQF01000016">
    <property type="protein sequence ID" value="HGZ43256.1"/>
    <property type="molecule type" value="Genomic_DNA"/>
</dbReference>
<dbReference type="Pfam" id="PF13860">
    <property type="entry name" value="FlgD_ig"/>
    <property type="match status" value="1"/>
</dbReference>
<keyword evidence="3" id="KW-0560">Oxidoreductase</keyword>
<sequence length="702" mass="76620">MLRLSLRPAVAALLAALALAAFGGAVHAQAPLPLDPLTLTKYIDPLPIPGAMPMTAPGSNYYEIGMYEVSQQLHSQLPPTRVWGYGTSQATASYPAATIEALRGVPIQVRWTNHLPMTHLLDYAIDYTLHMAHWHHGVPTVVHLHGGEVAPGNDGGPDAWFTQGFMEKGPAWASGNIHEVYTYPNEQLPATLWYHDHVLGITRLNVYAGLAGFYILRDPEIEEPLHLPGGRYEIPIVIQDRMFFADGQLMYPVGGDNPEIHPLWQPEFFGNTILVNGKVWPYLDVEPRKYRFRMLNGSNSRFYALQMFDDATGMPGPGFWQIGSDGGYLDAPVLIADPASPNAPRLVMAPGERCDVIVDFSGYAPGTTFTLRNNAKSPYPNGAVVDPRTTGQIMQFRVVAPTGPDDSRIATPGPGYVEKLANAARVRQLTLDEMMGANGPIMALLNNTPWDAPVTELPELGSTEIWRIVNTTGDAHPIHLHLTQFQLVSRQKYQVNRYLRAYMGGMGGAAPDVTPYLIGRPSPAPADEAGWKDTFKMYPGEVTTVIVRFAPQDGDEAFSFDATAEPGYVWHCHILEHEDNEMMRPYKLVAPLAPAAAKAPRSEETPAAAPVRDFGLEIGPNPLVTDATIRFAMPREGRVTVSVFGVDGRLVKVVTDGAFAAGEHTATWRGDAADGSRAPNGVYFVRSDFGGATRTAKVVVSR</sequence>
<dbReference type="AlphaFoldDB" id="A0A832I3V4"/>
<feature type="signal peptide" evidence="5">
    <location>
        <begin position="1"/>
        <end position="28"/>
    </location>
</feature>
<evidence type="ECO:0000256" key="1">
    <source>
        <dbReference type="ARBA" id="ARBA00010609"/>
    </source>
</evidence>
<feature type="domain" description="Plastocyanin-like" evidence="6">
    <location>
        <begin position="441"/>
        <end position="586"/>
    </location>
</feature>
<protein>
    <submittedName>
        <fullName evidence="8">T9SS type A sorting domain-containing protein</fullName>
    </submittedName>
</protein>
<dbReference type="CDD" id="cd13868">
    <property type="entry name" value="CuRO_2_CotA_like"/>
    <property type="match status" value="1"/>
</dbReference>
<dbReference type="CDD" id="cd13844">
    <property type="entry name" value="CuRO_1_BOD_CotA_like"/>
    <property type="match status" value="1"/>
</dbReference>
<dbReference type="SUPFAM" id="SSF49503">
    <property type="entry name" value="Cupredoxins"/>
    <property type="match status" value="3"/>
</dbReference>
<evidence type="ECO:0000313" key="8">
    <source>
        <dbReference type="EMBL" id="HGZ43256.1"/>
    </source>
</evidence>
<organism evidence="8">
    <name type="scientific">Eiseniibacteriota bacterium</name>
    <dbReference type="NCBI Taxonomy" id="2212470"/>
    <lineage>
        <taxon>Bacteria</taxon>
        <taxon>Candidatus Eiseniibacteriota</taxon>
    </lineage>
</organism>
<keyword evidence="2" id="KW-0479">Metal-binding</keyword>
<evidence type="ECO:0000259" key="6">
    <source>
        <dbReference type="Pfam" id="PF07731"/>
    </source>
</evidence>
<proteinExistence type="inferred from homology"/>
<evidence type="ECO:0000259" key="7">
    <source>
        <dbReference type="Pfam" id="PF13860"/>
    </source>
</evidence>
<feature type="domain" description="FlgD/Vpr Ig-like" evidence="7">
    <location>
        <begin position="637"/>
        <end position="685"/>
    </location>
</feature>
<dbReference type="GO" id="GO:0005507">
    <property type="term" value="F:copper ion binding"/>
    <property type="evidence" value="ECO:0007669"/>
    <property type="project" value="InterPro"/>
</dbReference>
<evidence type="ECO:0000256" key="4">
    <source>
        <dbReference type="ARBA" id="ARBA00023008"/>
    </source>
</evidence>
<feature type="chain" id="PRO_5032455992" evidence="5">
    <location>
        <begin position="29"/>
        <end position="702"/>
    </location>
</feature>
<reference evidence="8" key="1">
    <citation type="journal article" date="2020" name="mSystems">
        <title>Genome- and Community-Level Interaction Insights into Carbon Utilization and Element Cycling Functions of Hydrothermarchaeota in Hydrothermal Sediment.</title>
        <authorList>
            <person name="Zhou Z."/>
            <person name="Liu Y."/>
            <person name="Xu W."/>
            <person name="Pan J."/>
            <person name="Luo Z.H."/>
            <person name="Li M."/>
        </authorList>
    </citation>
    <scope>NUCLEOTIDE SEQUENCE [LARGE SCALE GENOMIC DNA]</scope>
    <source>
        <strain evidence="8">SpSt-381</strain>
    </source>
</reference>
<dbReference type="GO" id="GO:0016491">
    <property type="term" value="F:oxidoreductase activity"/>
    <property type="evidence" value="ECO:0007669"/>
    <property type="project" value="UniProtKB-KW"/>
</dbReference>
<dbReference type="PANTHER" id="PTHR48267:SF1">
    <property type="entry name" value="BILIRUBIN OXIDASE"/>
    <property type="match status" value="1"/>
</dbReference>
<name>A0A832I3V4_UNCEI</name>
<accession>A0A832I3V4</accession>
<dbReference type="InterPro" id="IPR025965">
    <property type="entry name" value="FlgD/Vpr_Ig-like"/>
</dbReference>